<comment type="caution">
    <text evidence="3">The sequence shown here is derived from an EMBL/GenBank/DDBJ whole genome shotgun (WGS) entry which is preliminary data.</text>
</comment>
<dbReference type="Pfam" id="PF13561">
    <property type="entry name" value="adh_short_C2"/>
    <property type="match status" value="1"/>
</dbReference>
<evidence type="ECO:0000313" key="4">
    <source>
        <dbReference type="Proteomes" id="UP001500984"/>
    </source>
</evidence>
<dbReference type="SUPFAM" id="SSF51735">
    <property type="entry name" value="NAD(P)-binding Rossmann-fold domains"/>
    <property type="match status" value="1"/>
</dbReference>
<dbReference type="Proteomes" id="UP001500984">
    <property type="component" value="Unassembled WGS sequence"/>
</dbReference>
<accession>A0ABN2WID3</accession>
<dbReference type="InterPro" id="IPR020904">
    <property type="entry name" value="Sc_DH/Rdtase_CS"/>
</dbReference>
<organism evidence="3 4">
    <name type="scientific">Brevibacterium salitolerans</name>
    <dbReference type="NCBI Taxonomy" id="1403566"/>
    <lineage>
        <taxon>Bacteria</taxon>
        <taxon>Bacillati</taxon>
        <taxon>Actinomycetota</taxon>
        <taxon>Actinomycetes</taxon>
        <taxon>Micrococcales</taxon>
        <taxon>Brevibacteriaceae</taxon>
        <taxon>Brevibacterium</taxon>
    </lineage>
</organism>
<dbReference type="InterPro" id="IPR036291">
    <property type="entry name" value="NAD(P)-bd_dom_sf"/>
</dbReference>
<sequence>MTDPQKTAPQDMAESEVLAGRRAVIIGGASGIGWGAAQRFVRAGARVVIADRDAQGARTRAEQLGRGAEWAEADVAEELTLERLFAKHDTVHSVLNCAGVNIPGRLIDYPLESWRTVLEVSLTGAFLVAKHAGRALADGGTLTSIASLNARQPAAGFGAYCAAKAGLTMLTEVAALELAPRGIRANAISPGLVETPLVTGLTSVPEIQAEFTDNTPLGRNGTVEDIAEVALFLASDASSWMTGEVLDVNGGAHLRRYPDVMAKLSR</sequence>
<evidence type="ECO:0000256" key="1">
    <source>
        <dbReference type="ARBA" id="ARBA00006484"/>
    </source>
</evidence>
<dbReference type="Gene3D" id="3.40.50.720">
    <property type="entry name" value="NAD(P)-binding Rossmann-like Domain"/>
    <property type="match status" value="1"/>
</dbReference>
<keyword evidence="4" id="KW-1185">Reference proteome</keyword>
<dbReference type="PRINTS" id="PR00080">
    <property type="entry name" value="SDRFAMILY"/>
</dbReference>
<dbReference type="RefSeq" id="WP_291796653.1">
    <property type="nucleotide sequence ID" value="NZ_BAAAPZ010000002.1"/>
</dbReference>
<reference evidence="3 4" key="1">
    <citation type="journal article" date="2019" name="Int. J. Syst. Evol. Microbiol.">
        <title>The Global Catalogue of Microorganisms (GCM) 10K type strain sequencing project: providing services to taxonomists for standard genome sequencing and annotation.</title>
        <authorList>
            <consortium name="The Broad Institute Genomics Platform"/>
            <consortium name="The Broad Institute Genome Sequencing Center for Infectious Disease"/>
            <person name="Wu L."/>
            <person name="Ma J."/>
        </authorList>
    </citation>
    <scope>NUCLEOTIDE SEQUENCE [LARGE SCALE GENOMIC DNA]</scope>
    <source>
        <strain evidence="3 4">JCM 15900</strain>
    </source>
</reference>
<evidence type="ECO:0000259" key="2">
    <source>
        <dbReference type="SMART" id="SM00822"/>
    </source>
</evidence>
<dbReference type="EMBL" id="BAAAPZ010000002">
    <property type="protein sequence ID" value="GAA2091246.1"/>
    <property type="molecule type" value="Genomic_DNA"/>
</dbReference>
<name>A0ABN2WID3_9MICO</name>
<dbReference type="PROSITE" id="PS00061">
    <property type="entry name" value="ADH_SHORT"/>
    <property type="match status" value="1"/>
</dbReference>
<evidence type="ECO:0000313" key="3">
    <source>
        <dbReference type="EMBL" id="GAA2091246.1"/>
    </source>
</evidence>
<dbReference type="PANTHER" id="PTHR42760">
    <property type="entry name" value="SHORT-CHAIN DEHYDROGENASES/REDUCTASES FAMILY MEMBER"/>
    <property type="match status" value="1"/>
</dbReference>
<dbReference type="PRINTS" id="PR00081">
    <property type="entry name" value="GDHRDH"/>
</dbReference>
<comment type="similarity">
    <text evidence="1">Belongs to the short-chain dehydrogenases/reductases (SDR) family.</text>
</comment>
<dbReference type="PANTHER" id="PTHR42760:SF123">
    <property type="entry name" value="OXIDOREDUCTASE"/>
    <property type="match status" value="1"/>
</dbReference>
<dbReference type="InterPro" id="IPR057326">
    <property type="entry name" value="KR_dom"/>
</dbReference>
<proteinExistence type="inferred from homology"/>
<dbReference type="CDD" id="cd05233">
    <property type="entry name" value="SDR_c"/>
    <property type="match status" value="1"/>
</dbReference>
<feature type="domain" description="Ketoreductase" evidence="2">
    <location>
        <begin position="21"/>
        <end position="191"/>
    </location>
</feature>
<gene>
    <name evidence="3" type="ORF">GCM10009823_08230</name>
</gene>
<protein>
    <submittedName>
        <fullName evidence="3">SDR family NAD(P)-dependent oxidoreductase</fullName>
    </submittedName>
</protein>
<dbReference type="SMART" id="SM00822">
    <property type="entry name" value="PKS_KR"/>
    <property type="match status" value="1"/>
</dbReference>
<dbReference type="InterPro" id="IPR002347">
    <property type="entry name" value="SDR_fam"/>
</dbReference>